<comment type="caution">
    <text evidence="2">The sequence shown here is derived from an EMBL/GenBank/DDBJ whole genome shotgun (WGS) entry which is preliminary data.</text>
</comment>
<accession>A0A179IBT9</accession>
<feature type="domain" description="Heterokaryon incompatibility" evidence="1">
    <location>
        <begin position="22"/>
        <end position="122"/>
    </location>
</feature>
<name>A0A179IBT9_CORDF</name>
<dbReference type="PANTHER" id="PTHR10622:SF12">
    <property type="entry name" value="HET DOMAIN-CONTAINING PROTEIN"/>
    <property type="match status" value="1"/>
</dbReference>
<dbReference type="PANTHER" id="PTHR10622">
    <property type="entry name" value="HET DOMAIN-CONTAINING PROTEIN"/>
    <property type="match status" value="1"/>
</dbReference>
<dbReference type="Pfam" id="PF06985">
    <property type="entry name" value="HET"/>
    <property type="match status" value="1"/>
</dbReference>
<protein>
    <recommendedName>
        <fullName evidence="1">Heterokaryon incompatibility domain-containing protein</fullName>
    </recommendedName>
</protein>
<gene>
    <name evidence="2" type="ORF">LLEC1_07357</name>
</gene>
<proteinExistence type="predicted"/>
<sequence length="517" mass="57809">MRLINANTLDIEEFFGDDVPGYAILSHTWGPEEVTLQEWPRRQEPTISSKSGYQKILSACRLANAHHLSYVWVDTNCIDKTSSAELSEAINSMFDWYSDAQVCLVHLEDVALDPEKEAARAPGPEFLHFYDREWTHMTDKKLCLDALSFVTSIPTEVLESQRNIRGASTAQRMSWLSRRKTTRREDMAYCMFGIFGVNLPLLYGEGDRAFTRLQEELIRSYYDQTVFCWSWPELVVRPEWPSVLAPCAAAFADSGKYIQRPGAGIGKLLAEYSVTNVGIRIQLPVLCSSPMTYYAILDVQVEGMAASTCVAIPLLRPGTMWISETVFWRAQCPDGPLTLPHSWAGPSLSVRLAKPGTEPADHGYSDYALALLPEQGSDSWPRIPHSKFAVLLLESVGAGAPTQPLCTRRLRDGGVEFLQRIAPTVWCCTLRLLENDKARRPCGVTVVLRENQKPGWSVTRATIAEIRGGTAKAYNQDGLCVTIADSLELPRRIQGPISDVGIFPLFIKHTHHYKGEQ</sequence>
<keyword evidence="3" id="KW-1185">Reference proteome</keyword>
<evidence type="ECO:0000313" key="3">
    <source>
        <dbReference type="Proteomes" id="UP000243081"/>
    </source>
</evidence>
<dbReference type="AlphaFoldDB" id="A0A179IBT9"/>
<dbReference type="OMA" id="HDHTIFC"/>
<reference evidence="2 3" key="1">
    <citation type="submission" date="2016-03" db="EMBL/GenBank/DDBJ databases">
        <title>Fine-scale spatial genetic structure of a fungal parasite of coffee scale insects.</title>
        <authorList>
            <person name="Jackson D."/>
            <person name="Zemenick K.A."/>
            <person name="Malloure B."/>
            <person name="Quandt C.A."/>
            <person name="James T.Y."/>
        </authorList>
    </citation>
    <scope>NUCLEOTIDE SEQUENCE [LARGE SCALE GENOMIC DNA]</scope>
    <source>
        <strain evidence="2 3">UM487</strain>
    </source>
</reference>
<dbReference type="EMBL" id="LUKN01002433">
    <property type="protein sequence ID" value="OAQ99080.1"/>
    <property type="molecule type" value="Genomic_DNA"/>
</dbReference>
<dbReference type="Proteomes" id="UP000243081">
    <property type="component" value="Unassembled WGS sequence"/>
</dbReference>
<dbReference type="InterPro" id="IPR010730">
    <property type="entry name" value="HET"/>
</dbReference>
<organism evidence="2 3">
    <name type="scientific">Cordyceps confragosa</name>
    <name type="common">Lecanicillium lecanii</name>
    <dbReference type="NCBI Taxonomy" id="2714763"/>
    <lineage>
        <taxon>Eukaryota</taxon>
        <taxon>Fungi</taxon>
        <taxon>Dikarya</taxon>
        <taxon>Ascomycota</taxon>
        <taxon>Pezizomycotina</taxon>
        <taxon>Sordariomycetes</taxon>
        <taxon>Hypocreomycetidae</taxon>
        <taxon>Hypocreales</taxon>
        <taxon>Cordycipitaceae</taxon>
        <taxon>Akanthomyces</taxon>
    </lineage>
</organism>
<evidence type="ECO:0000259" key="1">
    <source>
        <dbReference type="Pfam" id="PF06985"/>
    </source>
</evidence>
<evidence type="ECO:0000313" key="2">
    <source>
        <dbReference type="EMBL" id="OAQ99080.1"/>
    </source>
</evidence>
<dbReference type="OrthoDB" id="194358at2759"/>